<feature type="compositionally biased region" description="Pro residues" evidence="1">
    <location>
        <begin position="179"/>
        <end position="189"/>
    </location>
</feature>
<protein>
    <recommendedName>
        <fullName evidence="8">Extracellular membrane protein CFEM domain-containing protein</fullName>
    </recommendedName>
</protein>
<keyword evidence="7" id="KW-1185">Reference proteome</keyword>
<dbReference type="AlphaFoldDB" id="A0A177U730"/>
<dbReference type="Proteomes" id="UP000077671">
    <property type="component" value="Unassembled WGS sequence"/>
</dbReference>
<organism evidence="5 6">
    <name type="scientific">Tilletia caries</name>
    <name type="common">wheat bunt fungus</name>
    <dbReference type="NCBI Taxonomy" id="13290"/>
    <lineage>
        <taxon>Eukaryota</taxon>
        <taxon>Fungi</taxon>
        <taxon>Dikarya</taxon>
        <taxon>Basidiomycota</taxon>
        <taxon>Ustilaginomycotina</taxon>
        <taxon>Exobasidiomycetes</taxon>
        <taxon>Tilletiales</taxon>
        <taxon>Tilletiaceae</taxon>
        <taxon>Tilletia</taxon>
    </lineage>
</organism>
<feature type="region of interest" description="Disordered" evidence="1">
    <location>
        <begin position="168"/>
        <end position="201"/>
    </location>
</feature>
<sequence>MRLNALLILGLPLLAVATPGLQLRAGADDPTTDVDNGGLGVAIGACANDCVRNARSEIICPTTRAVGDADSEDSSEDAGGKATTSTDTDPNGADIIDANVNHEVADDQGDDVHVVPGSKKDKCYCQSQLFADAVVKCITDKCPKSLAITESTIKSSCAQGGVPFTLSFSKDPDTESPTVPGPPANPPGKPTTGAKGTNNTLSSPDKSAAFQVALPNVFAAVCVGAAVVLYDFRI</sequence>
<evidence type="ECO:0000313" key="6">
    <source>
        <dbReference type="Proteomes" id="UP000077671"/>
    </source>
</evidence>
<evidence type="ECO:0000313" key="7">
    <source>
        <dbReference type="Proteomes" id="UP000836402"/>
    </source>
</evidence>
<reference evidence="5" key="2">
    <citation type="journal article" date="2019" name="IMA Fungus">
        <title>Genome sequencing and comparison of five Tilletia species to identify candidate genes for the detection of regulated species infecting wheat.</title>
        <authorList>
            <person name="Nguyen H.D.T."/>
            <person name="Sultana T."/>
            <person name="Kesanakurti P."/>
            <person name="Hambleton S."/>
        </authorList>
    </citation>
    <scope>NUCLEOTIDE SEQUENCE</scope>
    <source>
        <strain evidence="5">DAOMC 238032</strain>
    </source>
</reference>
<feature type="region of interest" description="Disordered" evidence="1">
    <location>
        <begin position="65"/>
        <end position="95"/>
    </location>
</feature>
<evidence type="ECO:0000256" key="1">
    <source>
        <dbReference type="SAM" id="MobiDB-lite"/>
    </source>
</evidence>
<dbReference type="Proteomes" id="UP000836402">
    <property type="component" value="Unassembled WGS sequence"/>
</dbReference>
<reference evidence="5" key="1">
    <citation type="submission" date="2016-04" db="EMBL/GenBank/DDBJ databases">
        <authorList>
            <person name="Nguyen H.D."/>
            <person name="Kesanakurti P."/>
            <person name="Cullis J."/>
            <person name="Levesque C.A."/>
            <person name="Hambleton S."/>
        </authorList>
    </citation>
    <scope>NUCLEOTIDE SEQUENCE</scope>
    <source>
        <strain evidence="5">DAOMC 238032</strain>
    </source>
</reference>
<evidence type="ECO:0000256" key="2">
    <source>
        <dbReference type="SAM" id="Phobius"/>
    </source>
</evidence>
<evidence type="ECO:0008006" key="8">
    <source>
        <dbReference type="Google" id="ProtNLM"/>
    </source>
</evidence>
<gene>
    <name evidence="5" type="ORF">A4X03_0g4819</name>
    <name evidence="4" type="ORF">JKIAZH3_G2298</name>
</gene>
<dbReference type="EMBL" id="CAJHJG010001131">
    <property type="protein sequence ID" value="CAD6909328.1"/>
    <property type="molecule type" value="Genomic_DNA"/>
</dbReference>
<keyword evidence="2" id="KW-0812">Transmembrane</keyword>
<keyword evidence="2" id="KW-0472">Membrane</keyword>
<dbReference type="EMBL" id="LWDD02000692">
    <property type="protein sequence ID" value="KAE8257028.1"/>
    <property type="molecule type" value="Genomic_DNA"/>
</dbReference>
<comment type="caution">
    <text evidence="5">The sequence shown here is derived from an EMBL/GenBank/DDBJ whole genome shotgun (WGS) entry which is preliminary data.</text>
</comment>
<evidence type="ECO:0000256" key="3">
    <source>
        <dbReference type="SAM" id="SignalP"/>
    </source>
</evidence>
<feature type="transmembrane region" description="Helical" evidence="2">
    <location>
        <begin position="208"/>
        <end position="230"/>
    </location>
</feature>
<feature type="chain" id="PRO_5043747112" description="Extracellular membrane protein CFEM domain-containing protein" evidence="3">
    <location>
        <begin position="18"/>
        <end position="234"/>
    </location>
</feature>
<keyword evidence="2" id="KW-1133">Transmembrane helix</keyword>
<evidence type="ECO:0000313" key="5">
    <source>
        <dbReference type="EMBL" id="KAE8257028.1"/>
    </source>
</evidence>
<name>A0A177U730_9BASI</name>
<feature type="signal peptide" evidence="3">
    <location>
        <begin position="1"/>
        <end position="17"/>
    </location>
</feature>
<keyword evidence="3" id="KW-0732">Signal</keyword>
<proteinExistence type="predicted"/>
<accession>A0A177U730</accession>
<reference evidence="4" key="3">
    <citation type="submission" date="2020-10" db="EMBL/GenBank/DDBJ databases">
        <authorList>
            <person name="Sedaghatjoo S."/>
        </authorList>
    </citation>
    <scope>NUCLEOTIDE SEQUENCE</scope>
    <source>
        <strain evidence="4">AZH3</strain>
    </source>
</reference>
<evidence type="ECO:0000313" key="4">
    <source>
        <dbReference type="EMBL" id="CAD6909328.1"/>
    </source>
</evidence>